<dbReference type="SUPFAM" id="SSF52266">
    <property type="entry name" value="SGNH hydrolase"/>
    <property type="match status" value="1"/>
</dbReference>
<evidence type="ECO:0000256" key="1">
    <source>
        <dbReference type="SAM" id="Coils"/>
    </source>
</evidence>
<name>A0A6P4Z359_BRABE</name>
<feature type="compositionally biased region" description="Polar residues" evidence="2">
    <location>
        <begin position="449"/>
        <end position="478"/>
    </location>
</feature>
<feature type="region of interest" description="Disordered" evidence="2">
    <location>
        <begin position="1"/>
        <end position="35"/>
    </location>
</feature>
<dbReference type="KEGG" id="bbel:109474950"/>
<sequence length="755" mass="84728">MDREKIDGDCGSPKPELQTKRYRTRSGKTKPWNTPAKDILDFEQVTEDHTDSSKTKVCNLKFRTTSERVPVWIEASRVHFDQSLEKDTGYKFTWKKGNHTQLSVTDPARSGDNAKVLTIHFYHTGTILIHGKGSSWFATNIFPKVKKEVDCLTDASLAQDGGYVNEELEDEGEETIEDNAKTMETFPDQCEVSAMTLTVSDSDSDQTTIPKSVVDLTCENSQAENTTPKSVTSPSIRKVLGGLENIILTPFTKMRESTGKLKGKEGKPQLSNPRTRRALKTDLSNSKEQSSGTQLPNTDAENMFTTLVDELNGLKELVFNNKTTMDKQGKQITNLQANLQNKRKVIDKQAQQVEKQAQQIEDLNAELQRQREIAKNLEDALATQQTAQEALQAQVLILANQAQSSTITTKPVQNKAKSDDSRIHRLYSEIVAGAQDSVDSAISHDVQAEPTTQDTQTSAPTSTETDGNTSAPTPTQKDMNATAQVRIFADSLWNDVDPKKMYKHKSVNIIKTTTLPKAADKIETTQDTGTELVIIHVGSNDLDNTKARPDSKDICVEQTFKVIDSAKRSFPNARITMSQVLPRGMNMNSHLNRNIASYNDVIERACVQDEKLTYVRHRLLSEDRSMYKADAIHIKPDTGVRLMVADVKRTLRHQQLATTRNQDRNPIPQHRNSSGKLPTSTSAQQTQPERRHPPSLRWNPSRKPEQRLLPTWNQAPPPPPQWIRQSGPPGTRAHQQDKRQTVETLINMLTDFLRH</sequence>
<organism evidence="3 4">
    <name type="scientific">Branchiostoma belcheri</name>
    <name type="common">Amphioxus</name>
    <dbReference type="NCBI Taxonomy" id="7741"/>
    <lineage>
        <taxon>Eukaryota</taxon>
        <taxon>Metazoa</taxon>
        <taxon>Chordata</taxon>
        <taxon>Cephalochordata</taxon>
        <taxon>Leptocardii</taxon>
        <taxon>Amphioxiformes</taxon>
        <taxon>Branchiostomatidae</taxon>
        <taxon>Branchiostoma</taxon>
    </lineage>
</organism>
<accession>A0A6P4Z359</accession>
<keyword evidence="3" id="KW-1185">Reference proteome</keyword>
<dbReference type="Gene3D" id="3.40.50.1110">
    <property type="entry name" value="SGNH hydrolase"/>
    <property type="match status" value="1"/>
</dbReference>
<gene>
    <name evidence="4" type="primary">LOC109474950</name>
</gene>
<feature type="region of interest" description="Disordered" evidence="2">
    <location>
        <begin position="655"/>
        <end position="738"/>
    </location>
</feature>
<evidence type="ECO:0000313" key="4">
    <source>
        <dbReference type="RefSeq" id="XP_019631008.1"/>
    </source>
</evidence>
<feature type="region of interest" description="Disordered" evidence="2">
    <location>
        <begin position="446"/>
        <end position="478"/>
    </location>
</feature>
<feature type="compositionally biased region" description="Basic and acidic residues" evidence="2">
    <location>
        <begin position="254"/>
        <end position="267"/>
    </location>
</feature>
<proteinExistence type="predicted"/>
<dbReference type="GeneID" id="109474950"/>
<evidence type="ECO:0000313" key="3">
    <source>
        <dbReference type="Proteomes" id="UP000515135"/>
    </source>
</evidence>
<feature type="coiled-coil region" evidence="1">
    <location>
        <begin position="325"/>
        <end position="394"/>
    </location>
</feature>
<feature type="region of interest" description="Disordered" evidence="2">
    <location>
        <begin position="254"/>
        <end position="300"/>
    </location>
</feature>
<dbReference type="Proteomes" id="UP000515135">
    <property type="component" value="Unplaced"/>
</dbReference>
<dbReference type="CDD" id="cd00229">
    <property type="entry name" value="SGNH_hydrolase"/>
    <property type="match status" value="1"/>
</dbReference>
<dbReference type="RefSeq" id="XP_019631008.1">
    <property type="nucleotide sequence ID" value="XM_019775449.1"/>
</dbReference>
<dbReference type="OrthoDB" id="10013321at2759"/>
<reference evidence="4" key="1">
    <citation type="submission" date="2025-08" db="UniProtKB">
        <authorList>
            <consortium name="RefSeq"/>
        </authorList>
    </citation>
    <scope>IDENTIFICATION</scope>
    <source>
        <tissue evidence="4">Gonad</tissue>
    </source>
</reference>
<feature type="compositionally biased region" description="Polar residues" evidence="2">
    <location>
        <begin position="282"/>
        <end position="300"/>
    </location>
</feature>
<feature type="compositionally biased region" description="Polar residues" evidence="2">
    <location>
        <begin position="670"/>
        <end position="687"/>
    </location>
</feature>
<evidence type="ECO:0000256" key="2">
    <source>
        <dbReference type="SAM" id="MobiDB-lite"/>
    </source>
</evidence>
<keyword evidence="1" id="KW-0175">Coiled coil</keyword>
<protein>
    <submittedName>
        <fullName evidence="4">Uncharacterized protein LOC109474950</fullName>
    </submittedName>
</protein>
<dbReference type="InterPro" id="IPR036514">
    <property type="entry name" value="SGNH_hydro_sf"/>
</dbReference>
<dbReference type="AlphaFoldDB" id="A0A6P4Z359"/>